<accession>A0A0M3JF01</accession>
<proteinExistence type="predicted"/>
<organism evidence="2">
    <name type="scientific">Anisakis simplex</name>
    <name type="common">Herring worm</name>
    <dbReference type="NCBI Taxonomy" id="6269"/>
    <lineage>
        <taxon>Eukaryota</taxon>
        <taxon>Metazoa</taxon>
        <taxon>Ecdysozoa</taxon>
        <taxon>Nematoda</taxon>
        <taxon>Chromadorea</taxon>
        <taxon>Rhabditida</taxon>
        <taxon>Spirurina</taxon>
        <taxon>Ascaridomorpha</taxon>
        <taxon>Ascaridoidea</taxon>
        <taxon>Anisakidae</taxon>
        <taxon>Anisakis</taxon>
        <taxon>Anisakis simplex complex</taxon>
    </lineage>
</organism>
<reference evidence="2" key="1">
    <citation type="submission" date="2017-02" db="UniProtKB">
        <authorList>
            <consortium name="WormBaseParasite"/>
        </authorList>
    </citation>
    <scope>IDENTIFICATION</scope>
</reference>
<protein>
    <submittedName>
        <fullName evidence="2">Gag protein</fullName>
    </submittedName>
</protein>
<dbReference type="WBParaSite" id="ASIM_0000620001-mRNA-1">
    <property type="protein sequence ID" value="ASIM_0000620001-mRNA-1"/>
    <property type="gene ID" value="ASIM_0000620001"/>
</dbReference>
<dbReference type="AlphaFoldDB" id="A0A0M3JF01"/>
<evidence type="ECO:0000256" key="1">
    <source>
        <dbReference type="SAM" id="MobiDB-lite"/>
    </source>
</evidence>
<feature type="compositionally biased region" description="Polar residues" evidence="1">
    <location>
        <begin position="82"/>
        <end position="109"/>
    </location>
</feature>
<name>A0A0M3JF01_ANISI</name>
<sequence>LVIEAAECNGAYAAIKSPTNTELGPSAAKKPKKLTQQTPTFDFTHITNAADLPGPSTRPDVTPLTIDDNDNSPAPLTEDLPTANSPTITDDNSHLTSTNSTVTNCPYSL</sequence>
<feature type="region of interest" description="Disordered" evidence="1">
    <location>
        <begin position="46"/>
        <end position="109"/>
    </location>
</feature>
<evidence type="ECO:0000313" key="2">
    <source>
        <dbReference type="WBParaSite" id="ASIM_0000620001-mRNA-1"/>
    </source>
</evidence>